<organism evidence="3 4">
    <name type="scientific">Virgisporangium aurantiacum</name>
    <dbReference type="NCBI Taxonomy" id="175570"/>
    <lineage>
        <taxon>Bacteria</taxon>
        <taxon>Bacillati</taxon>
        <taxon>Actinomycetota</taxon>
        <taxon>Actinomycetes</taxon>
        <taxon>Micromonosporales</taxon>
        <taxon>Micromonosporaceae</taxon>
        <taxon>Virgisporangium</taxon>
    </lineage>
</organism>
<feature type="signal peptide" evidence="1">
    <location>
        <begin position="1"/>
        <end position="26"/>
    </location>
</feature>
<dbReference type="InterPro" id="IPR036452">
    <property type="entry name" value="Ribo_hydro-like"/>
</dbReference>
<evidence type="ECO:0000313" key="3">
    <source>
        <dbReference type="EMBL" id="GIJ62306.1"/>
    </source>
</evidence>
<accession>A0A8J4E5H4</accession>
<keyword evidence="1" id="KW-0732">Signal</keyword>
<name>A0A8J4E5H4_9ACTN</name>
<dbReference type="PANTHER" id="PTHR43264:SF1">
    <property type="entry name" value="INOSINE_URIDINE-PREFERRING NUCLEOSIDE HYDROLASE DOMAIN-CONTAINING PROTEIN"/>
    <property type="match status" value="1"/>
</dbReference>
<comment type="caution">
    <text evidence="3">The sequence shown here is derived from an EMBL/GenBank/DDBJ whole genome shotgun (WGS) entry which is preliminary data.</text>
</comment>
<feature type="domain" description="Inosine/uridine-preferring nucleoside hydrolase" evidence="2">
    <location>
        <begin position="42"/>
        <end position="218"/>
    </location>
</feature>
<dbReference type="PANTHER" id="PTHR43264">
    <property type="match status" value="1"/>
</dbReference>
<dbReference type="Gene3D" id="3.90.245.10">
    <property type="entry name" value="Ribonucleoside hydrolase-like"/>
    <property type="match status" value="1"/>
</dbReference>
<feature type="chain" id="PRO_5035295822" description="Inosine/uridine-preferring nucleoside hydrolase domain-containing protein" evidence="1">
    <location>
        <begin position="27"/>
        <end position="325"/>
    </location>
</feature>
<dbReference type="EMBL" id="BOPG01000077">
    <property type="protein sequence ID" value="GIJ62306.1"/>
    <property type="molecule type" value="Genomic_DNA"/>
</dbReference>
<gene>
    <name evidence="3" type="ORF">Vau01_098220</name>
</gene>
<evidence type="ECO:0000313" key="4">
    <source>
        <dbReference type="Proteomes" id="UP000612585"/>
    </source>
</evidence>
<evidence type="ECO:0000259" key="2">
    <source>
        <dbReference type="Pfam" id="PF01156"/>
    </source>
</evidence>
<sequence>MRLPRLAAALASVLAFLLVAAEPAAASPAAHADGPPSGPVKLIVDTDFGQWWDDVAALALVHTAASTGRVDILGVMSDVDNPWNAPGIDALNTWYGRPDIPIGVPSGAAVVDQTYSRPLAVRYPHAGHPVDAVGLYRRLLRSQPDHSVTILSIGALTNLAQLARTDAKLIARKVARTVIMGGEYPAASTPEWNFGLDLPATRRVVATWAPPTVYDGYEIGAHVFVGNHVCATHPASSPVRAVFDLLYGCGTSQTDGTWDPTAAYYAVAGTDRVYTLAGAGGHNTVAADGTNAWVPGERGQRYLVMTDTARLTNAIDTLIDQVPRA</sequence>
<dbReference type="AlphaFoldDB" id="A0A8J4E5H4"/>
<dbReference type="SUPFAM" id="SSF53590">
    <property type="entry name" value="Nucleoside hydrolase"/>
    <property type="match status" value="1"/>
</dbReference>
<evidence type="ECO:0000256" key="1">
    <source>
        <dbReference type="SAM" id="SignalP"/>
    </source>
</evidence>
<proteinExistence type="predicted"/>
<dbReference type="GO" id="GO:0016799">
    <property type="term" value="F:hydrolase activity, hydrolyzing N-glycosyl compounds"/>
    <property type="evidence" value="ECO:0007669"/>
    <property type="project" value="InterPro"/>
</dbReference>
<dbReference type="InterPro" id="IPR001910">
    <property type="entry name" value="Inosine/uridine_hydrolase_dom"/>
</dbReference>
<dbReference type="Proteomes" id="UP000612585">
    <property type="component" value="Unassembled WGS sequence"/>
</dbReference>
<protein>
    <recommendedName>
        <fullName evidence="2">Inosine/uridine-preferring nucleoside hydrolase domain-containing protein</fullName>
    </recommendedName>
</protein>
<dbReference type="RefSeq" id="WP_204007871.1">
    <property type="nucleotide sequence ID" value="NZ_BOPG01000077.1"/>
</dbReference>
<reference evidence="3" key="1">
    <citation type="submission" date="2021-01" db="EMBL/GenBank/DDBJ databases">
        <title>Whole genome shotgun sequence of Virgisporangium aurantiacum NBRC 16421.</title>
        <authorList>
            <person name="Komaki H."/>
            <person name="Tamura T."/>
        </authorList>
    </citation>
    <scope>NUCLEOTIDE SEQUENCE</scope>
    <source>
        <strain evidence="3">NBRC 16421</strain>
    </source>
</reference>
<dbReference type="Pfam" id="PF01156">
    <property type="entry name" value="IU_nuc_hydro"/>
    <property type="match status" value="1"/>
</dbReference>
<keyword evidence="4" id="KW-1185">Reference proteome</keyword>